<organism evidence="1 2">
    <name type="scientific">Thelephora ganbajun</name>
    <name type="common">Ganba fungus</name>
    <dbReference type="NCBI Taxonomy" id="370292"/>
    <lineage>
        <taxon>Eukaryota</taxon>
        <taxon>Fungi</taxon>
        <taxon>Dikarya</taxon>
        <taxon>Basidiomycota</taxon>
        <taxon>Agaricomycotina</taxon>
        <taxon>Agaricomycetes</taxon>
        <taxon>Thelephorales</taxon>
        <taxon>Thelephoraceae</taxon>
        <taxon>Thelephora</taxon>
    </lineage>
</organism>
<dbReference type="Proteomes" id="UP000886501">
    <property type="component" value="Unassembled WGS sequence"/>
</dbReference>
<protein>
    <submittedName>
        <fullName evidence="1">1,3-beta-glucan synthase</fullName>
    </submittedName>
</protein>
<accession>A0ACB6ZFN7</accession>
<keyword evidence="2" id="KW-1185">Reference proteome</keyword>
<reference evidence="1" key="1">
    <citation type="submission" date="2019-10" db="EMBL/GenBank/DDBJ databases">
        <authorList>
            <consortium name="DOE Joint Genome Institute"/>
            <person name="Kuo A."/>
            <person name="Miyauchi S."/>
            <person name="Kiss E."/>
            <person name="Drula E."/>
            <person name="Kohler A."/>
            <person name="Sanchez-Garcia M."/>
            <person name="Andreopoulos B."/>
            <person name="Barry K.W."/>
            <person name="Bonito G."/>
            <person name="Buee M."/>
            <person name="Carver A."/>
            <person name="Chen C."/>
            <person name="Cichocki N."/>
            <person name="Clum A."/>
            <person name="Culley D."/>
            <person name="Crous P.W."/>
            <person name="Fauchery L."/>
            <person name="Girlanda M."/>
            <person name="Hayes R."/>
            <person name="Keri Z."/>
            <person name="Labutti K."/>
            <person name="Lipzen A."/>
            <person name="Lombard V."/>
            <person name="Magnuson J."/>
            <person name="Maillard F."/>
            <person name="Morin E."/>
            <person name="Murat C."/>
            <person name="Nolan M."/>
            <person name="Ohm R."/>
            <person name="Pangilinan J."/>
            <person name="Pereira M."/>
            <person name="Perotto S."/>
            <person name="Peter M."/>
            <person name="Riley R."/>
            <person name="Sitrit Y."/>
            <person name="Stielow B."/>
            <person name="Szollosi G."/>
            <person name="Zifcakova L."/>
            <person name="Stursova M."/>
            <person name="Spatafora J.W."/>
            <person name="Tedersoo L."/>
            <person name="Vaario L.-M."/>
            <person name="Yamada A."/>
            <person name="Yan M."/>
            <person name="Wang P."/>
            <person name="Xu J."/>
            <person name="Bruns T."/>
            <person name="Baldrian P."/>
            <person name="Vilgalys R."/>
            <person name="Henrissat B."/>
            <person name="Grigoriev I.V."/>
            <person name="Hibbett D."/>
            <person name="Nagy L.G."/>
            <person name="Martin F.M."/>
        </authorList>
    </citation>
    <scope>NUCLEOTIDE SEQUENCE</scope>
    <source>
        <strain evidence="1">P2</strain>
    </source>
</reference>
<name>A0ACB6ZFN7_THEGA</name>
<evidence type="ECO:0000313" key="2">
    <source>
        <dbReference type="Proteomes" id="UP000886501"/>
    </source>
</evidence>
<gene>
    <name evidence="1" type="ORF">BDM02DRAFT_3269658</name>
</gene>
<reference evidence="1" key="2">
    <citation type="journal article" date="2020" name="Nat. Commun.">
        <title>Large-scale genome sequencing of mycorrhizal fungi provides insights into the early evolution of symbiotic traits.</title>
        <authorList>
            <person name="Miyauchi S."/>
            <person name="Kiss E."/>
            <person name="Kuo A."/>
            <person name="Drula E."/>
            <person name="Kohler A."/>
            <person name="Sanchez-Garcia M."/>
            <person name="Morin E."/>
            <person name="Andreopoulos B."/>
            <person name="Barry K.W."/>
            <person name="Bonito G."/>
            <person name="Buee M."/>
            <person name="Carver A."/>
            <person name="Chen C."/>
            <person name="Cichocki N."/>
            <person name="Clum A."/>
            <person name="Culley D."/>
            <person name="Crous P.W."/>
            <person name="Fauchery L."/>
            <person name="Girlanda M."/>
            <person name="Hayes R.D."/>
            <person name="Keri Z."/>
            <person name="LaButti K."/>
            <person name="Lipzen A."/>
            <person name="Lombard V."/>
            <person name="Magnuson J."/>
            <person name="Maillard F."/>
            <person name="Murat C."/>
            <person name="Nolan M."/>
            <person name="Ohm R.A."/>
            <person name="Pangilinan J."/>
            <person name="Pereira M.F."/>
            <person name="Perotto S."/>
            <person name="Peter M."/>
            <person name="Pfister S."/>
            <person name="Riley R."/>
            <person name="Sitrit Y."/>
            <person name="Stielow J.B."/>
            <person name="Szollosi G."/>
            <person name="Zifcakova L."/>
            <person name="Stursova M."/>
            <person name="Spatafora J.W."/>
            <person name="Tedersoo L."/>
            <person name="Vaario L.M."/>
            <person name="Yamada A."/>
            <person name="Yan M."/>
            <person name="Wang P."/>
            <person name="Xu J."/>
            <person name="Bruns T."/>
            <person name="Baldrian P."/>
            <person name="Vilgalys R."/>
            <person name="Dunand C."/>
            <person name="Henrissat B."/>
            <person name="Grigoriev I.V."/>
            <person name="Hibbett D."/>
            <person name="Nagy L.G."/>
            <person name="Martin F.M."/>
        </authorList>
    </citation>
    <scope>NUCLEOTIDE SEQUENCE</scope>
    <source>
        <strain evidence="1">P2</strain>
    </source>
</reference>
<sequence length="1773" mass="203347">MASSGHRSHEGYTSSPPSSDPHDPFGSQQNHQRFYEDGSEDPYAHRDTYASDNSVHNYQDGERYYGQHGYDPYNTDSENDVYVQRYEPSSESLAPPRMGVSESSTPTVVDFSGGARDAYPAWSTERQIPLSKEEIEDIFLDLTQKFGFQRDSMRNMFDFTMQLLDSRASRMSPNQALLTLHADYIGGQNANYRKWYFAAQLDLDDAVGQTQNPGLRRLGSTKPNKGNLKKGSSVKSLNTATERWRQAMNNMSQYDRMRQIALYLLCWGEAAQVRFMPECLCFIFKCADDYYRSPECQNRVQPVKEGLYLQTVIKPLYLFIRDQGYEVVDGRFVRREKDHAGIIGYDDVNQLFWYPEGVARIVLNDNTRLVDLPPSQRFMKFDRIQWSRAFFKTYYEKRTFGHWLVNFNRIWVIHIAIYWFYTSYNSPKIYDGTRSTPMRWSATALGGAVATAIMIAATIAEFSYIPTTWNNTSHLARRLLFLLITLGLTAGPTIYIAIAESRTRNQTVPLILGIVQFFISVVATLIFAVIPSGRMFGDRVAGKSRKYLASQTFTASYPSMTTKQRLSSFFLWFLVFGCKFTESYWFLTLSFRESIDAMVGMKVHSCSDKYFGDALCTNQVAFTLAIMYIMDLVLFFLDTFLWWIIWNVVFSITRSFYLGLSVWTPWREIYTRLPKRIYSKLLATSDLEIKYKPKVLVSQIWNAIIISMYREHLLSIDHVQKLLYHQVDTADGRRSLRAPPFFISQSDPGFKGEFLPKDGEAERRISFFAQSLTTAIPESIPVDAMPTFTVLTPHYSEKILLSLREIIREEDQNTRVTLLEYLKQLHSVEWDNFVKDTKILAEESAMYNGPAPFGDEKVSKTDDLPFYCIGFKSSSPEFTLRTRIWSSLRAQTLYRTVSGMMNYGKAIKLLYRVENPEVVQTFGGNTDKLERELESMARRKFKFIVSMQRYSKFNKEEHENAEFLLRAYPELQIAYLEEEPAKKEGGDPRLFSALIDGHSEFDTQTGKRRPKFRIELPGNPILGDGKSDNQNHAIIFYRGEYLQLIDANQDNYLEECLKIRNVLGEFEEYEVSSQSPYAHWGHKDFKKSPVAIIGAREYIFSENIGILGDLAAGKEQTFGTLTARSLSWLGGKLHYGHPDFLNALYMTTRGGVSKAQKGLHLNEDIYAGMNAFGRGGRIKHTEYYQCGKGRDLGFGTILNFMTKIGTGMGEQMLSREYYYLGTQLPIDRFLTFYYAHPGFQINNILIILSVQVFILTMVFLGTLNSSVTICIFNANGQLLNGTDGCYFLTPVFDWITRCIISIFLVFMIAFLPLFLQELTERGAGKALLRLGKQFLSISPAFEVFATRISAHSITSNLIFGGARYIATGRGFATTRISFSILFSRFAGPSIYLGMRTLIMLLYVTITLWTPWIIYFWVSILALCVSPFLFNPHQFSFADFFIDYREFLRWMSRGNSRSHNSSWIGYCRLSRTMITGYKKKRLGHPSEKLSGDVPRASWRAVFFSEIVWPIVMAVIFTIAYMFVKSFPDRNGDQPPSPLIRIAVISVGPIVWNAGVLVAQFLVSLFLGPMLDPTFPKFGSTMAFIAHTLGLLGMVGFFEFLWFLEFWDTSHAVLGLVAVIYIQRAIHKVLISVLLTREFKHDETNKAWWTGRWYGRNLGVHVMSQPAREFVVKIIELSLWSSDFLIGHVLLFMLAPPILVPYVDKIHSMLLFWLRPSNQIHAPLFSVKQKRQRRWIVIKYSIVFVLTAGVFAGLIAAPLILLKVLRFDCGLCRSL</sequence>
<proteinExistence type="predicted"/>
<dbReference type="EMBL" id="MU118017">
    <property type="protein sequence ID" value="KAF9648240.1"/>
    <property type="molecule type" value="Genomic_DNA"/>
</dbReference>
<evidence type="ECO:0000313" key="1">
    <source>
        <dbReference type="EMBL" id="KAF9648240.1"/>
    </source>
</evidence>
<comment type="caution">
    <text evidence="1">The sequence shown here is derived from an EMBL/GenBank/DDBJ whole genome shotgun (WGS) entry which is preliminary data.</text>
</comment>